<feature type="region of interest" description="Disordered" evidence="1">
    <location>
        <begin position="1"/>
        <end position="39"/>
    </location>
</feature>
<name>A0AAN7M693_TRANT</name>
<dbReference type="AlphaFoldDB" id="A0AAN7M693"/>
<protein>
    <recommendedName>
        <fullName evidence="2">GIR1-like zinc ribbon domain-containing protein</fullName>
    </recommendedName>
</protein>
<dbReference type="EMBL" id="JAXQNO010000009">
    <property type="protein sequence ID" value="KAK4790776.1"/>
    <property type="molecule type" value="Genomic_DNA"/>
</dbReference>
<dbReference type="InterPro" id="IPR056440">
    <property type="entry name" value="Zn-ribbon_GIR1"/>
</dbReference>
<dbReference type="InterPro" id="IPR055281">
    <property type="entry name" value="GIR1-2/SIED1"/>
</dbReference>
<evidence type="ECO:0000313" key="3">
    <source>
        <dbReference type="EMBL" id="KAK4790776.1"/>
    </source>
</evidence>
<feature type="domain" description="GIR1-like zinc ribbon" evidence="2">
    <location>
        <begin position="63"/>
        <end position="99"/>
    </location>
</feature>
<comment type="caution">
    <text evidence="3">The sequence shown here is derived from an EMBL/GenBank/DDBJ whole genome shotgun (WGS) entry which is preliminary data.</text>
</comment>
<accession>A0AAN7M693</accession>
<evidence type="ECO:0000259" key="2">
    <source>
        <dbReference type="Pfam" id="PF24747"/>
    </source>
</evidence>
<keyword evidence="4" id="KW-1185">Reference proteome</keyword>
<reference evidence="3 4" key="1">
    <citation type="journal article" date="2023" name="Hortic Res">
        <title>Pangenome of water caltrop reveals structural variations and asymmetric subgenome divergence after allopolyploidization.</title>
        <authorList>
            <person name="Zhang X."/>
            <person name="Chen Y."/>
            <person name="Wang L."/>
            <person name="Yuan Y."/>
            <person name="Fang M."/>
            <person name="Shi L."/>
            <person name="Lu R."/>
            <person name="Comes H.P."/>
            <person name="Ma Y."/>
            <person name="Chen Y."/>
            <person name="Huang G."/>
            <person name="Zhou Y."/>
            <person name="Zheng Z."/>
            <person name="Qiu Y."/>
        </authorList>
    </citation>
    <scope>NUCLEOTIDE SEQUENCE [LARGE SCALE GENOMIC DNA]</scope>
    <source>
        <strain evidence="3">F231</strain>
    </source>
</reference>
<organism evidence="3 4">
    <name type="scientific">Trapa natans</name>
    <name type="common">Water chestnut</name>
    <dbReference type="NCBI Taxonomy" id="22666"/>
    <lineage>
        <taxon>Eukaryota</taxon>
        <taxon>Viridiplantae</taxon>
        <taxon>Streptophyta</taxon>
        <taxon>Embryophyta</taxon>
        <taxon>Tracheophyta</taxon>
        <taxon>Spermatophyta</taxon>
        <taxon>Magnoliopsida</taxon>
        <taxon>eudicotyledons</taxon>
        <taxon>Gunneridae</taxon>
        <taxon>Pentapetalae</taxon>
        <taxon>rosids</taxon>
        <taxon>malvids</taxon>
        <taxon>Myrtales</taxon>
        <taxon>Lythraceae</taxon>
        <taxon>Trapa</taxon>
    </lineage>
</organism>
<evidence type="ECO:0000256" key="1">
    <source>
        <dbReference type="SAM" id="MobiDB-lite"/>
    </source>
</evidence>
<dbReference type="Proteomes" id="UP001346149">
    <property type="component" value="Unassembled WGS sequence"/>
</dbReference>
<evidence type="ECO:0000313" key="4">
    <source>
        <dbReference type="Proteomes" id="UP001346149"/>
    </source>
</evidence>
<sequence length="112" mass="11689">MMNSGGASGSPKLELTLNLSPTRPRPSGAGTMLESPVTRAGSFGYPPSNRLMQEPLAASAAATSMVLVGCPRCLMYVMLLPGTIPRCPICKSTVLVAFLNNEPLVGAQKRSP</sequence>
<dbReference type="Pfam" id="PF24747">
    <property type="entry name" value="Zn-ribbon_GIR1"/>
    <property type="match status" value="1"/>
</dbReference>
<dbReference type="PANTHER" id="PTHR33177">
    <property type="entry name" value="PUTATIVE-RELATED"/>
    <property type="match status" value="1"/>
</dbReference>
<gene>
    <name evidence="3" type="ORF">SAY86_031189</name>
</gene>
<dbReference type="PANTHER" id="PTHR33177:SF74">
    <property type="entry name" value="PROTEIN GL2-INTERACTING REPRESSOR 1"/>
    <property type="match status" value="1"/>
</dbReference>
<proteinExistence type="predicted"/>